<comment type="subcellular location">
    <subcellularLocation>
        <location evidence="1">Cell membrane</location>
        <topology evidence="1">Multi-pass membrane protein</topology>
    </subcellularLocation>
</comment>
<evidence type="ECO:0000256" key="3">
    <source>
        <dbReference type="ARBA" id="ARBA00022475"/>
    </source>
</evidence>
<dbReference type="PANTHER" id="PTHR32196:SF32">
    <property type="entry name" value="XYLOSE TRANSPORT SYSTEM PERMEASE PROTEIN XYLH"/>
    <property type="match status" value="1"/>
</dbReference>
<feature type="transmembrane region" description="Helical" evidence="12">
    <location>
        <begin position="55"/>
        <end position="73"/>
    </location>
</feature>
<feature type="transmembrane region" description="Helical" evidence="12">
    <location>
        <begin position="350"/>
        <end position="372"/>
    </location>
</feature>
<dbReference type="CDD" id="cd06579">
    <property type="entry name" value="TM_PBP1_transp_AraH_like"/>
    <property type="match status" value="1"/>
</dbReference>
<evidence type="ECO:0000256" key="10">
    <source>
        <dbReference type="ARBA" id="ARBA00035686"/>
    </source>
</evidence>
<evidence type="ECO:0000256" key="11">
    <source>
        <dbReference type="SAM" id="MobiDB-lite"/>
    </source>
</evidence>
<keyword evidence="7 12" id="KW-1133">Transmembrane helix</keyword>
<feature type="transmembrane region" description="Helical" evidence="12">
    <location>
        <begin position="246"/>
        <end position="264"/>
    </location>
</feature>
<feature type="transmembrane region" description="Helical" evidence="12">
    <location>
        <begin position="137"/>
        <end position="157"/>
    </location>
</feature>
<reference evidence="13 14" key="1">
    <citation type="submission" date="2024-10" db="EMBL/GenBank/DDBJ databases">
        <title>The Natural Products Discovery Center: Release of the First 8490 Sequenced Strains for Exploring Actinobacteria Biosynthetic Diversity.</title>
        <authorList>
            <person name="Kalkreuter E."/>
            <person name="Kautsar S.A."/>
            <person name="Yang D."/>
            <person name="Bader C.D."/>
            <person name="Teijaro C.N."/>
            <person name="Fluegel L."/>
            <person name="Davis C.M."/>
            <person name="Simpson J.R."/>
            <person name="Lauterbach L."/>
            <person name="Steele A.D."/>
            <person name="Gui C."/>
            <person name="Meng S."/>
            <person name="Li G."/>
            <person name="Viehrig K."/>
            <person name="Ye F."/>
            <person name="Su P."/>
            <person name="Kiefer A.F."/>
            <person name="Nichols A."/>
            <person name="Cepeda A.J."/>
            <person name="Yan W."/>
            <person name="Fan B."/>
            <person name="Jiang Y."/>
            <person name="Adhikari A."/>
            <person name="Zheng C.-J."/>
            <person name="Schuster L."/>
            <person name="Cowan T.M."/>
            <person name="Smanski M.J."/>
            <person name="Chevrette M.G."/>
            <person name="De Carvalho L.P.S."/>
            <person name="Shen B."/>
        </authorList>
    </citation>
    <scope>NUCLEOTIDE SEQUENCE [LARGE SCALE GENOMIC DNA]</scope>
    <source>
        <strain evidence="13 14">NPDC001390</strain>
    </source>
</reference>
<feature type="transmembrane region" description="Helical" evidence="12">
    <location>
        <begin position="379"/>
        <end position="398"/>
    </location>
</feature>
<evidence type="ECO:0000256" key="4">
    <source>
        <dbReference type="ARBA" id="ARBA00022519"/>
    </source>
</evidence>
<gene>
    <name evidence="13" type="ORF">ACFY1D_11000</name>
</gene>
<keyword evidence="3" id="KW-1003">Cell membrane</keyword>
<keyword evidence="4" id="KW-0997">Cell inner membrane</keyword>
<keyword evidence="8 12" id="KW-0472">Membrane</keyword>
<evidence type="ECO:0000313" key="14">
    <source>
        <dbReference type="Proteomes" id="UP001602058"/>
    </source>
</evidence>
<feature type="transmembrane region" description="Helical" evidence="12">
    <location>
        <begin position="164"/>
        <end position="184"/>
    </location>
</feature>
<proteinExistence type="predicted"/>
<feature type="transmembrane region" description="Helical" evidence="12">
    <location>
        <begin position="319"/>
        <end position="338"/>
    </location>
</feature>
<feature type="compositionally biased region" description="Low complexity" evidence="11">
    <location>
        <begin position="21"/>
        <end position="31"/>
    </location>
</feature>
<evidence type="ECO:0000256" key="9">
    <source>
        <dbReference type="ARBA" id="ARBA00035611"/>
    </source>
</evidence>
<sequence length="437" mass="44788">MAVSGSEQSRGAGPRGGTGAGTATPGWGPRTRGWHQSLKGYADDVRGRVRDGEHGPVSAILGLVVIWIVFQTLDSNFLSPRNLSNLSVDIVGTGLVAVGIVFVLLIGEIDLSVGSVSGLSGAVFAVLNVNYGVPEWIAVIVAVVSGAAVGALHGVFFARIGVPAFVVTLAGLLIWNGLTLYLLGASGTINIDQSGLVASLTSRYFGAHAVAYGLAGLGTAGYLLAAVRHRNRNRAAGMPFRPAGEIWLRGGVLAVLAFGAAYTLNQFQGLPLALLIFLVVLVVSDYVLRRTRYGRRVYALGGGPEAARRAGVGVERVRITMFMLSGTLAAVGGLFVASGLTSASPTTARAAGSGMLLINAIAAAVIGGTSLFGGRGSPWSVLLGVLVIGSITSGMTLLGIEDSIQFMITGGVLLAAVAADSLSRRTDRLRGGRPRAG</sequence>
<dbReference type="InterPro" id="IPR001851">
    <property type="entry name" value="ABC_transp_permease"/>
</dbReference>
<dbReference type="RefSeq" id="WP_351085949.1">
    <property type="nucleotide sequence ID" value="NZ_JBEOZG010000036.1"/>
</dbReference>
<evidence type="ECO:0000256" key="6">
    <source>
        <dbReference type="ARBA" id="ARBA00022692"/>
    </source>
</evidence>
<evidence type="ECO:0000256" key="1">
    <source>
        <dbReference type="ARBA" id="ARBA00004651"/>
    </source>
</evidence>
<feature type="transmembrane region" description="Helical" evidence="12">
    <location>
        <begin position="270"/>
        <end position="288"/>
    </location>
</feature>
<organism evidence="13 14">
    <name type="scientific">Streptomyces bluensis</name>
    <dbReference type="NCBI Taxonomy" id="33897"/>
    <lineage>
        <taxon>Bacteria</taxon>
        <taxon>Bacillati</taxon>
        <taxon>Actinomycetota</taxon>
        <taxon>Actinomycetes</taxon>
        <taxon>Kitasatosporales</taxon>
        <taxon>Streptomycetaceae</taxon>
        <taxon>Streptomyces</taxon>
    </lineage>
</organism>
<comment type="function">
    <text evidence="9">Part of the binding-protein-dependent transport system for D-xylose. Probably responsible for the translocation of the substrate across the membrane.</text>
</comment>
<evidence type="ECO:0000256" key="8">
    <source>
        <dbReference type="ARBA" id="ARBA00023136"/>
    </source>
</evidence>
<name>A0ABW6UFI9_9ACTN</name>
<dbReference type="PANTHER" id="PTHR32196">
    <property type="entry name" value="ABC TRANSPORTER PERMEASE PROTEIN YPHD-RELATED-RELATED"/>
    <property type="match status" value="1"/>
</dbReference>
<keyword evidence="14" id="KW-1185">Reference proteome</keyword>
<evidence type="ECO:0000313" key="13">
    <source>
        <dbReference type="EMBL" id="MFF4521957.1"/>
    </source>
</evidence>
<comment type="caution">
    <text evidence="13">The sequence shown here is derived from an EMBL/GenBank/DDBJ whole genome shotgun (WGS) entry which is preliminary data.</text>
</comment>
<feature type="transmembrane region" description="Helical" evidence="12">
    <location>
        <begin position="85"/>
        <end position="106"/>
    </location>
</feature>
<keyword evidence="5" id="KW-0762">Sugar transport</keyword>
<evidence type="ECO:0000256" key="5">
    <source>
        <dbReference type="ARBA" id="ARBA00022597"/>
    </source>
</evidence>
<dbReference type="Pfam" id="PF02653">
    <property type="entry name" value="BPD_transp_2"/>
    <property type="match status" value="1"/>
</dbReference>
<feature type="transmembrane region" description="Helical" evidence="12">
    <location>
        <begin position="404"/>
        <end position="423"/>
    </location>
</feature>
<accession>A0ABW6UFI9</accession>
<evidence type="ECO:0000256" key="7">
    <source>
        <dbReference type="ARBA" id="ARBA00022989"/>
    </source>
</evidence>
<feature type="region of interest" description="Disordered" evidence="11">
    <location>
        <begin position="1"/>
        <end position="33"/>
    </location>
</feature>
<keyword evidence="2" id="KW-0813">Transport</keyword>
<dbReference type="EMBL" id="JBIAWJ010000004">
    <property type="protein sequence ID" value="MFF4521957.1"/>
    <property type="molecule type" value="Genomic_DNA"/>
</dbReference>
<evidence type="ECO:0000256" key="2">
    <source>
        <dbReference type="ARBA" id="ARBA00022448"/>
    </source>
</evidence>
<feature type="transmembrane region" description="Helical" evidence="12">
    <location>
        <begin position="204"/>
        <end position="225"/>
    </location>
</feature>
<feature type="transmembrane region" description="Helical" evidence="12">
    <location>
        <begin position="113"/>
        <end position="131"/>
    </location>
</feature>
<protein>
    <recommendedName>
        <fullName evidence="10">Xylose transport system permease protein XylH</fullName>
    </recommendedName>
</protein>
<dbReference type="Proteomes" id="UP001602058">
    <property type="component" value="Unassembled WGS sequence"/>
</dbReference>
<keyword evidence="6 12" id="KW-0812">Transmembrane</keyword>
<evidence type="ECO:0000256" key="12">
    <source>
        <dbReference type="SAM" id="Phobius"/>
    </source>
</evidence>